<dbReference type="OrthoDB" id="5863238at2"/>
<dbReference type="eggNOG" id="COG3520">
    <property type="taxonomic scope" value="Bacteria"/>
</dbReference>
<proteinExistence type="predicted"/>
<gene>
    <name evidence="1" type="ordered locus">Mar181_0660</name>
</gene>
<reference evidence="1 2" key="1">
    <citation type="journal article" date="2012" name="Stand. Genomic Sci.">
        <title>Complete genome sequence of Marinomonas posidonica type strain (IVIA-Po-181(T)).</title>
        <authorList>
            <person name="Lucas-Elio P."/>
            <person name="Goodwin L."/>
            <person name="Woyke T."/>
            <person name="Pitluck S."/>
            <person name="Nolan M."/>
            <person name="Kyrpides N.C."/>
            <person name="Detter J.C."/>
            <person name="Copeland A."/>
            <person name="Lu M."/>
            <person name="Bruce D."/>
            <person name="Detter C."/>
            <person name="Tapia R."/>
            <person name="Han S."/>
            <person name="Land M.L."/>
            <person name="Ivanova N."/>
            <person name="Mikhailova N."/>
            <person name="Johnston A.W."/>
            <person name="Sanchez-Amat A."/>
        </authorList>
    </citation>
    <scope>NUCLEOTIDE SEQUENCE [LARGE SCALE GENOMIC DNA]</scope>
    <source>
        <strain evidence="2">CECT 7376 / NCIMB 14433 / IVIA-Po-181</strain>
    </source>
</reference>
<evidence type="ECO:0000313" key="2">
    <source>
        <dbReference type="Proteomes" id="UP000009230"/>
    </source>
</evidence>
<dbReference type="PANTHER" id="PTHR35564:SF4">
    <property type="entry name" value="CYTOPLASMIC PROTEIN"/>
    <property type="match status" value="1"/>
</dbReference>
<keyword evidence="2" id="KW-1185">Reference proteome</keyword>
<dbReference type="PANTHER" id="PTHR35564">
    <property type="match status" value="1"/>
</dbReference>
<name>F6D0Z3_MARPP</name>
<protein>
    <recommendedName>
        <fullName evidence="3">Type VI secretion protein, VC_A0111 family</fullName>
    </recommendedName>
</protein>
<sequence length="326" mass="37037">MSVVQSVMHRPERYEFTQIVRLLRHLSMKKDIKYRPDPMPVGDNSDVVAIENLSDQVKVTLGLEALSGCRGIIPDYLYYELLRSLHQGESSLQTFLDVFNHRYFELAANAVTTRNLLLREEQESTLGRMLVRVSQKTALAQLSALPNSFIHRSDTSLLRFSVLMGLKTRTLKGLNQLLSQYFQLDVESSVIASISYRMPSGSLSYLGQHLGRNNRLGQGLLIGKKGNQAYQSLEILIRPKSKKEFLGLSINAHFANTLRDLVAVYLRELIEVKIYLFVKRAYIDEPIISANGLGVRLGEANCLSPLRKSDEYRKILLQPERLLCHT</sequence>
<dbReference type="InterPro" id="IPR010732">
    <property type="entry name" value="T6SS_TssG-like"/>
</dbReference>
<dbReference type="RefSeq" id="WP_013795193.1">
    <property type="nucleotide sequence ID" value="NC_015559.1"/>
</dbReference>
<evidence type="ECO:0008006" key="3">
    <source>
        <dbReference type="Google" id="ProtNLM"/>
    </source>
</evidence>
<dbReference type="AlphaFoldDB" id="F6D0Z3"/>
<dbReference type="EMBL" id="CP002771">
    <property type="protein sequence ID" value="AEF53716.1"/>
    <property type="molecule type" value="Genomic_DNA"/>
</dbReference>
<dbReference type="Proteomes" id="UP000009230">
    <property type="component" value="Chromosome"/>
</dbReference>
<dbReference type="KEGG" id="mpc:Mar181_0660"/>
<dbReference type="Pfam" id="PF06996">
    <property type="entry name" value="T6SS_TssG"/>
    <property type="match status" value="1"/>
</dbReference>
<dbReference type="HOGENOM" id="CLU_813651_0_0_6"/>
<evidence type="ECO:0000313" key="1">
    <source>
        <dbReference type="EMBL" id="AEF53716.1"/>
    </source>
</evidence>
<organism evidence="1 2">
    <name type="scientific">Marinomonas posidonica (strain CECT 7376 / NCIMB 14433 / IVIA-Po-181)</name>
    <dbReference type="NCBI Taxonomy" id="491952"/>
    <lineage>
        <taxon>Bacteria</taxon>
        <taxon>Pseudomonadati</taxon>
        <taxon>Pseudomonadota</taxon>
        <taxon>Gammaproteobacteria</taxon>
        <taxon>Oceanospirillales</taxon>
        <taxon>Oceanospirillaceae</taxon>
        <taxon>Marinomonas</taxon>
    </lineage>
</organism>
<accession>F6D0Z3</accession>
<dbReference type="STRING" id="491952.Mar181_0660"/>